<keyword evidence="3" id="KW-1185">Reference proteome</keyword>
<accession>A0A4Y7PJG9</accession>
<name>A0A4Y7PJG9_9AGAM</name>
<protein>
    <submittedName>
        <fullName evidence="2">Uncharacterized protein</fullName>
    </submittedName>
</protein>
<evidence type="ECO:0000313" key="3">
    <source>
        <dbReference type="Proteomes" id="UP000294933"/>
    </source>
</evidence>
<reference evidence="2 3" key="1">
    <citation type="submission" date="2018-06" db="EMBL/GenBank/DDBJ databases">
        <title>A transcriptomic atlas of mushroom development highlights an independent origin of complex multicellularity.</title>
        <authorList>
            <consortium name="DOE Joint Genome Institute"/>
            <person name="Krizsan K."/>
            <person name="Almasi E."/>
            <person name="Merenyi Z."/>
            <person name="Sahu N."/>
            <person name="Viragh M."/>
            <person name="Koszo T."/>
            <person name="Mondo S."/>
            <person name="Kiss B."/>
            <person name="Balint B."/>
            <person name="Kues U."/>
            <person name="Barry K."/>
            <person name="Hegedus J.C."/>
            <person name="Henrissat B."/>
            <person name="Johnson J."/>
            <person name="Lipzen A."/>
            <person name="Ohm R."/>
            <person name="Nagy I."/>
            <person name="Pangilinan J."/>
            <person name="Yan J."/>
            <person name="Xiong Y."/>
            <person name="Grigoriev I.V."/>
            <person name="Hibbett D.S."/>
            <person name="Nagy L.G."/>
        </authorList>
    </citation>
    <scope>NUCLEOTIDE SEQUENCE [LARGE SCALE GENOMIC DNA]</scope>
    <source>
        <strain evidence="2 3">SZMC22713</strain>
    </source>
</reference>
<organism evidence="2 3">
    <name type="scientific">Rickenella mellea</name>
    <dbReference type="NCBI Taxonomy" id="50990"/>
    <lineage>
        <taxon>Eukaryota</taxon>
        <taxon>Fungi</taxon>
        <taxon>Dikarya</taxon>
        <taxon>Basidiomycota</taxon>
        <taxon>Agaricomycotina</taxon>
        <taxon>Agaricomycetes</taxon>
        <taxon>Hymenochaetales</taxon>
        <taxon>Rickenellaceae</taxon>
        <taxon>Rickenella</taxon>
    </lineage>
</organism>
<dbReference type="VEuPathDB" id="FungiDB:BD410DRAFT_796332"/>
<gene>
    <name evidence="2" type="ORF">BD410DRAFT_796332</name>
</gene>
<evidence type="ECO:0000313" key="2">
    <source>
        <dbReference type="EMBL" id="TDL15527.1"/>
    </source>
</evidence>
<dbReference type="AlphaFoldDB" id="A0A4Y7PJG9"/>
<feature type="region of interest" description="Disordered" evidence="1">
    <location>
        <begin position="1"/>
        <end position="22"/>
    </location>
</feature>
<sequence>MNSLSLPCNPRERSSMVPAPPPQAPKCMETVFYHPYPISTVGTPRPTLRGFVSPQRRFSHPGVSLAPNGSFDLVRNGRPIASRSTWNNI</sequence>
<dbReference type="EMBL" id="ML170272">
    <property type="protein sequence ID" value="TDL15527.1"/>
    <property type="molecule type" value="Genomic_DNA"/>
</dbReference>
<dbReference type="Proteomes" id="UP000294933">
    <property type="component" value="Unassembled WGS sequence"/>
</dbReference>
<proteinExistence type="predicted"/>
<evidence type="ECO:0000256" key="1">
    <source>
        <dbReference type="SAM" id="MobiDB-lite"/>
    </source>
</evidence>